<name>A0A8J2YBF4_9RHOB</name>
<gene>
    <name evidence="4" type="ORF">GCM10007276_01300</name>
</gene>
<evidence type="ECO:0000259" key="3">
    <source>
        <dbReference type="PROSITE" id="PS51186"/>
    </source>
</evidence>
<dbReference type="InterPro" id="IPR016181">
    <property type="entry name" value="Acyl_CoA_acyltransferase"/>
</dbReference>
<dbReference type="InterPro" id="IPR000182">
    <property type="entry name" value="GNAT_dom"/>
</dbReference>
<proteinExistence type="predicted"/>
<organism evidence="4 5">
    <name type="scientific">Agaricicola taiwanensis</name>
    <dbReference type="NCBI Taxonomy" id="591372"/>
    <lineage>
        <taxon>Bacteria</taxon>
        <taxon>Pseudomonadati</taxon>
        <taxon>Pseudomonadota</taxon>
        <taxon>Alphaproteobacteria</taxon>
        <taxon>Rhodobacterales</taxon>
        <taxon>Paracoccaceae</taxon>
        <taxon>Agaricicola</taxon>
    </lineage>
</organism>
<reference evidence="4" key="2">
    <citation type="submission" date="2020-09" db="EMBL/GenBank/DDBJ databases">
        <authorList>
            <person name="Sun Q."/>
            <person name="Sedlacek I."/>
        </authorList>
    </citation>
    <scope>NUCLEOTIDE SEQUENCE</scope>
    <source>
        <strain evidence="4">CCM 7684</strain>
    </source>
</reference>
<dbReference type="PANTHER" id="PTHR43877">
    <property type="entry name" value="AMINOALKYLPHOSPHONATE N-ACETYLTRANSFERASE-RELATED-RELATED"/>
    <property type="match status" value="1"/>
</dbReference>
<dbReference type="Pfam" id="PF00583">
    <property type="entry name" value="Acetyltransf_1"/>
    <property type="match status" value="1"/>
</dbReference>
<dbReference type="RefSeq" id="WP_188407749.1">
    <property type="nucleotide sequence ID" value="NZ_BMCP01000001.1"/>
</dbReference>
<feature type="domain" description="N-acetyltransferase" evidence="3">
    <location>
        <begin position="6"/>
        <end position="168"/>
    </location>
</feature>
<evidence type="ECO:0000256" key="1">
    <source>
        <dbReference type="ARBA" id="ARBA00022679"/>
    </source>
</evidence>
<keyword evidence="2" id="KW-0012">Acyltransferase</keyword>
<evidence type="ECO:0000313" key="5">
    <source>
        <dbReference type="Proteomes" id="UP000602745"/>
    </source>
</evidence>
<evidence type="ECO:0000256" key="2">
    <source>
        <dbReference type="ARBA" id="ARBA00023315"/>
    </source>
</evidence>
<accession>A0A8J2YBF4</accession>
<comment type="caution">
    <text evidence="4">The sequence shown here is derived from an EMBL/GenBank/DDBJ whole genome shotgun (WGS) entry which is preliminary data.</text>
</comment>
<keyword evidence="5" id="KW-1185">Reference proteome</keyword>
<protein>
    <submittedName>
        <fullName evidence="4">N-acetyltransferase GCN5</fullName>
    </submittedName>
</protein>
<reference evidence="4" key="1">
    <citation type="journal article" date="2014" name="Int. J. Syst. Evol. Microbiol.">
        <title>Complete genome sequence of Corynebacterium casei LMG S-19264T (=DSM 44701T), isolated from a smear-ripened cheese.</title>
        <authorList>
            <consortium name="US DOE Joint Genome Institute (JGI-PGF)"/>
            <person name="Walter F."/>
            <person name="Albersmeier A."/>
            <person name="Kalinowski J."/>
            <person name="Ruckert C."/>
        </authorList>
    </citation>
    <scope>NUCLEOTIDE SEQUENCE</scope>
    <source>
        <strain evidence="4">CCM 7684</strain>
    </source>
</reference>
<dbReference type="Proteomes" id="UP000602745">
    <property type="component" value="Unassembled WGS sequence"/>
</dbReference>
<dbReference type="InterPro" id="IPR050832">
    <property type="entry name" value="Bact_Acetyltransf"/>
</dbReference>
<dbReference type="EMBL" id="BMCP01000001">
    <property type="protein sequence ID" value="GGE27856.1"/>
    <property type="molecule type" value="Genomic_DNA"/>
</dbReference>
<dbReference type="GO" id="GO:0016747">
    <property type="term" value="F:acyltransferase activity, transferring groups other than amino-acyl groups"/>
    <property type="evidence" value="ECO:0007669"/>
    <property type="project" value="InterPro"/>
</dbReference>
<dbReference type="AlphaFoldDB" id="A0A8J2YBF4"/>
<dbReference type="CDD" id="cd04301">
    <property type="entry name" value="NAT_SF"/>
    <property type="match status" value="1"/>
</dbReference>
<dbReference type="Gene3D" id="3.40.630.30">
    <property type="match status" value="1"/>
</dbReference>
<sequence length="168" mass="18228">MSIVAIDLRPARVSDAAAIAAVHDAAWRLAYSGLIPGRDLERMVTRRGPSWWDGAIRRGSRIALLTVSGEVVGYGSYGRNRATAIGVGGEIYELYVMPEYQGLGFGRRLFAACREALAERELVGLAVWALSDNESACRFYRALGGVAVARGTETFGDRSLEKLAFAWA</sequence>
<evidence type="ECO:0000313" key="4">
    <source>
        <dbReference type="EMBL" id="GGE27856.1"/>
    </source>
</evidence>
<keyword evidence="1" id="KW-0808">Transferase</keyword>
<dbReference type="SUPFAM" id="SSF55729">
    <property type="entry name" value="Acyl-CoA N-acyltransferases (Nat)"/>
    <property type="match status" value="1"/>
</dbReference>
<dbReference type="PROSITE" id="PS51186">
    <property type="entry name" value="GNAT"/>
    <property type="match status" value="1"/>
</dbReference>